<feature type="domain" description="OmpA-like" evidence="6">
    <location>
        <begin position="86"/>
        <end position="200"/>
    </location>
</feature>
<evidence type="ECO:0000313" key="7">
    <source>
        <dbReference type="EMBL" id="EXI68168.1"/>
    </source>
</evidence>
<dbReference type="PRINTS" id="PR01021">
    <property type="entry name" value="OMPADOMAIN"/>
</dbReference>
<sequence>MSCVRIVPCVVWLAVATCSVACSRVTDHVLLLPGPDGRVGALSVTAAGGEILLSEPYSGVEVHGGTPHRLTSSARMVRDAYGRLLDLQPARPRVYVVHFETGTTVLTPESRSKLPMIREQLASLPAPEAIVIGHTDRVGSSEANDRLSLRRAEAGREQLIQAGVAPAAISVVGRGEREPVVFTEDGVAEPRNRRVEIKLR</sequence>
<dbReference type="STRING" id="1454001.AW08_01386"/>
<evidence type="ECO:0000256" key="5">
    <source>
        <dbReference type="SAM" id="SignalP"/>
    </source>
</evidence>
<dbReference type="EMBL" id="JFAX01000006">
    <property type="protein sequence ID" value="EXI68168.1"/>
    <property type="molecule type" value="Genomic_DNA"/>
</dbReference>
<evidence type="ECO:0000256" key="1">
    <source>
        <dbReference type="ARBA" id="ARBA00004442"/>
    </source>
</evidence>
<dbReference type="InterPro" id="IPR006665">
    <property type="entry name" value="OmpA-like"/>
</dbReference>
<dbReference type="Proteomes" id="UP000020218">
    <property type="component" value="Unassembled WGS sequence"/>
</dbReference>
<organism evidence="7 8">
    <name type="scientific">Candidatus Accumulibacter adjunctus</name>
    <dbReference type="NCBI Taxonomy" id="1454001"/>
    <lineage>
        <taxon>Bacteria</taxon>
        <taxon>Pseudomonadati</taxon>
        <taxon>Pseudomonadota</taxon>
        <taxon>Betaproteobacteria</taxon>
        <taxon>Candidatus Accumulibacter</taxon>
    </lineage>
</organism>
<feature type="chain" id="PRO_5001460890" evidence="5">
    <location>
        <begin position="22"/>
        <end position="200"/>
    </location>
</feature>
<keyword evidence="8" id="KW-1185">Reference proteome</keyword>
<keyword evidence="2 4" id="KW-0472">Membrane</keyword>
<evidence type="ECO:0000256" key="2">
    <source>
        <dbReference type="ARBA" id="ARBA00023136"/>
    </source>
</evidence>
<dbReference type="PROSITE" id="PS51123">
    <property type="entry name" value="OMPA_2"/>
    <property type="match status" value="1"/>
</dbReference>
<gene>
    <name evidence="7" type="primary">oprF</name>
    <name evidence="7" type="ORF">AW08_01386</name>
</gene>
<dbReference type="Gene3D" id="3.30.1330.60">
    <property type="entry name" value="OmpA-like domain"/>
    <property type="match status" value="1"/>
</dbReference>
<dbReference type="InterPro" id="IPR006664">
    <property type="entry name" value="OMP_bac"/>
</dbReference>
<dbReference type="AlphaFoldDB" id="A0A011MEE9"/>
<evidence type="ECO:0000259" key="6">
    <source>
        <dbReference type="PROSITE" id="PS51123"/>
    </source>
</evidence>
<dbReference type="PANTHER" id="PTHR30329">
    <property type="entry name" value="STATOR ELEMENT OF FLAGELLAR MOTOR COMPLEX"/>
    <property type="match status" value="1"/>
</dbReference>
<evidence type="ECO:0000256" key="3">
    <source>
        <dbReference type="ARBA" id="ARBA00023237"/>
    </source>
</evidence>
<comment type="subcellular location">
    <subcellularLocation>
        <location evidence="1">Cell outer membrane</location>
    </subcellularLocation>
</comment>
<dbReference type="CDD" id="cd07185">
    <property type="entry name" value="OmpA_C-like"/>
    <property type="match status" value="1"/>
</dbReference>
<evidence type="ECO:0000313" key="8">
    <source>
        <dbReference type="Proteomes" id="UP000020218"/>
    </source>
</evidence>
<comment type="caution">
    <text evidence="7">The sequence shown here is derived from an EMBL/GenBank/DDBJ whole genome shotgun (WGS) entry which is preliminary data.</text>
</comment>
<name>A0A011MEE9_9PROT</name>
<protein>
    <submittedName>
        <fullName evidence="7">Root adhesin</fullName>
    </submittedName>
</protein>
<keyword evidence="3" id="KW-0998">Cell outer membrane</keyword>
<dbReference type="GO" id="GO:0009279">
    <property type="term" value="C:cell outer membrane"/>
    <property type="evidence" value="ECO:0007669"/>
    <property type="project" value="UniProtKB-SubCell"/>
</dbReference>
<evidence type="ECO:0000256" key="4">
    <source>
        <dbReference type="PROSITE-ProRule" id="PRU00473"/>
    </source>
</evidence>
<dbReference type="InterPro" id="IPR050330">
    <property type="entry name" value="Bact_OuterMem_StrucFunc"/>
</dbReference>
<dbReference type="PANTHER" id="PTHR30329:SF21">
    <property type="entry name" value="LIPOPROTEIN YIAD-RELATED"/>
    <property type="match status" value="1"/>
</dbReference>
<accession>A0A011MEE9</accession>
<dbReference type="InterPro" id="IPR036737">
    <property type="entry name" value="OmpA-like_sf"/>
</dbReference>
<reference evidence="7" key="1">
    <citation type="submission" date="2014-02" db="EMBL/GenBank/DDBJ databases">
        <title>Expanding our view of genomic diversity in Candidatus Accumulibacter clades.</title>
        <authorList>
            <person name="Skennerton C.T."/>
            <person name="Barr J.J."/>
            <person name="Slater F.R."/>
            <person name="Bond P.L."/>
            <person name="Tyson G.W."/>
        </authorList>
    </citation>
    <scope>NUCLEOTIDE SEQUENCE [LARGE SCALE GENOMIC DNA]</scope>
</reference>
<dbReference type="SUPFAM" id="SSF103088">
    <property type="entry name" value="OmpA-like"/>
    <property type="match status" value="1"/>
</dbReference>
<feature type="signal peptide" evidence="5">
    <location>
        <begin position="1"/>
        <end position="21"/>
    </location>
</feature>
<keyword evidence="5" id="KW-0732">Signal</keyword>
<dbReference type="PATRIC" id="fig|1454001.3.peg.1436"/>
<proteinExistence type="predicted"/>
<dbReference type="Pfam" id="PF00691">
    <property type="entry name" value="OmpA"/>
    <property type="match status" value="1"/>
</dbReference>